<keyword evidence="5 6" id="KW-0472">Membrane</keyword>
<dbReference type="PANTHER" id="PTHR12778:SF10">
    <property type="entry name" value="MAJOR FACILITATOR SUPERFAMILY DOMAIN-CONTAINING PROTEIN 3"/>
    <property type="match status" value="1"/>
</dbReference>
<feature type="transmembrane region" description="Helical" evidence="6">
    <location>
        <begin position="312"/>
        <end position="329"/>
    </location>
</feature>
<accession>A0ABT9SWT6</accession>
<dbReference type="InterPro" id="IPR011701">
    <property type="entry name" value="MFS"/>
</dbReference>
<proteinExistence type="predicted"/>
<feature type="transmembrane region" description="Helical" evidence="6">
    <location>
        <begin position="287"/>
        <end position="305"/>
    </location>
</feature>
<reference evidence="8 9" key="1">
    <citation type="submission" date="2023-07" db="EMBL/GenBank/DDBJ databases">
        <title>Sorghum-associated microbial communities from plants grown in Nebraska, USA.</title>
        <authorList>
            <person name="Schachtman D."/>
        </authorList>
    </citation>
    <scope>NUCLEOTIDE SEQUENCE [LARGE SCALE GENOMIC DNA]</scope>
    <source>
        <strain evidence="8 9">CC60</strain>
    </source>
</reference>
<feature type="transmembrane region" description="Helical" evidence="6">
    <location>
        <begin position="99"/>
        <end position="117"/>
    </location>
</feature>
<evidence type="ECO:0000256" key="3">
    <source>
        <dbReference type="ARBA" id="ARBA00022692"/>
    </source>
</evidence>
<name>A0ABT9SWT6_9GAMM</name>
<feature type="transmembrane region" description="Helical" evidence="6">
    <location>
        <begin position="189"/>
        <end position="209"/>
    </location>
</feature>
<dbReference type="InterPro" id="IPR004752">
    <property type="entry name" value="AmpG_permease/AT-1"/>
</dbReference>
<feature type="transmembrane region" description="Helical" evidence="6">
    <location>
        <begin position="59"/>
        <end position="78"/>
    </location>
</feature>
<feature type="transmembrane region" description="Helical" evidence="6">
    <location>
        <begin position="18"/>
        <end position="39"/>
    </location>
</feature>
<dbReference type="RefSeq" id="WP_430539328.1">
    <property type="nucleotide sequence ID" value="NZ_JAUSSK010000002.1"/>
</dbReference>
<dbReference type="NCBIfam" id="TIGR00901">
    <property type="entry name" value="2A0125"/>
    <property type="match status" value="1"/>
</dbReference>
<protein>
    <submittedName>
        <fullName evidence="8">PAT family beta-lactamase induction signal transducer AmpG</fullName>
    </submittedName>
</protein>
<dbReference type="InterPro" id="IPR036259">
    <property type="entry name" value="MFS_trans_sf"/>
</dbReference>
<feature type="transmembrane region" description="Helical" evidence="6">
    <location>
        <begin position="349"/>
        <end position="366"/>
    </location>
</feature>
<feature type="transmembrane region" description="Helical" evidence="6">
    <location>
        <begin position="241"/>
        <end position="258"/>
    </location>
</feature>
<feature type="domain" description="Major facilitator superfamily (MFS) profile" evidence="7">
    <location>
        <begin position="26"/>
        <end position="427"/>
    </location>
</feature>
<feature type="transmembrane region" description="Helical" evidence="6">
    <location>
        <begin position="123"/>
        <end position="147"/>
    </location>
</feature>
<dbReference type="PANTHER" id="PTHR12778">
    <property type="entry name" value="SOLUTE CARRIER FAMILY 33 ACETYL-COA TRANSPORTER -RELATED"/>
    <property type="match status" value="1"/>
</dbReference>
<keyword evidence="4 6" id="KW-1133">Transmembrane helix</keyword>
<evidence type="ECO:0000259" key="7">
    <source>
        <dbReference type="PROSITE" id="PS50850"/>
    </source>
</evidence>
<feature type="transmembrane region" description="Helical" evidence="6">
    <location>
        <begin position="402"/>
        <end position="424"/>
    </location>
</feature>
<evidence type="ECO:0000256" key="4">
    <source>
        <dbReference type="ARBA" id="ARBA00022989"/>
    </source>
</evidence>
<dbReference type="Pfam" id="PF07690">
    <property type="entry name" value="MFS_1"/>
    <property type="match status" value="1"/>
</dbReference>
<dbReference type="PROSITE" id="PS50850">
    <property type="entry name" value="MFS"/>
    <property type="match status" value="1"/>
</dbReference>
<evidence type="ECO:0000256" key="5">
    <source>
        <dbReference type="ARBA" id="ARBA00023136"/>
    </source>
</evidence>
<evidence type="ECO:0000256" key="6">
    <source>
        <dbReference type="SAM" id="Phobius"/>
    </source>
</evidence>
<dbReference type="Proteomes" id="UP001237737">
    <property type="component" value="Unassembled WGS sequence"/>
</dbReference>
<keyword evidence="3 6" id="KW-0812">Transmembrane</keyword>
<evidence type="ECO:0000313" key="9">
    <source>
        <dbReference type="Proteomes" id="UP001237737"/>
    </source>
</evidence>
<keyword evidence="9" id="KW-1185">Reference proteome</keyword>
<gene>
    <name evidence="8" type="ORF">J2T07_001640</name>
</gene>
<evidence type="ECO:0000313" key="8">
    <source>
        <dbReference type="EMBL" id="MDQ0009463.1"/>
    </source>
</evidence>
<dbReference type="SUPFAM" id="SSF103473">
    <property type="entry name" value="MFS general substrate transporter"/>
    <property type="match status" value="1"/>
</dbReference>
<feature type="transmembrane region" description="Helical" evidence="6">
    <location>
        <begin position="159"/>
        <end position="183"/>
    </location>
</feature>
<dbReference type="Gene3D" id="1.20.1250.20">
    <property type="entry name" value="MFS general substrate transporter like domains"/>
    <property type="match status" value="1"/>
</dbReference>
<sequence>MSEAAGTGAVRYKGLRGIAAAFAQPGAVTMLFFGLASGLPFLLVGNTLSAWLKESGVDYGAIGIASYVTFAYNFKFLWAPLVDKFRLPLFGRLGLRRGWLMFALLLLAAGLLGMAAMPPDVSLPRFMVVTGVAALAGATIDIVVDAYRVEIAPQEAQGALAATYTLGYRFGLIAGGAGILLVADAFGWQGGYVAICALLVIPFITVLVAREPEHRVRERVPLRVAVQEGFVGPFRDFLSRYGLGLALGLLLFVALFRLPDQMLGVMAYPFYLDAGFSKTQIAEVSKVYGVIVGIVGALLGGWAVTRFEMRRLLVVSAIGVALSNMLYLIMATNPGQTWAFVATLSGDNFAQGFAGPVLVAFMSGLVNRSFTATQYALLSALANLPGKLIGGLSGFLVKDSGYASLFVVSTVSIVPTLLVLALLWRRMPRPAEAG</sequence>
<evidence type="ECO:0000256" key="1">
    <source>
        <dbReference type="ARBA" id="ARBA00004141"/>
    </source>
</evidence>
<comment type="caution">
    <text evidence="8">The sequence shown here is derived from an EMBL/GenBank/DDBJ whole genome shotgun (WGS) entry which is preliminary data.</text>
</comment>
<dbReference type="EMBL" id="JAUSSK010000002">
    <property type="protein sequence ID" value="MDQ0009463.1"/>
    <property type="molecule type" value="Genomic_DNA"/>
</dbReference>
<keyword evidence="2" id="KW-0813">Transport</keyword>
<organism evidence="8 9">
    <name type="scientific">Luteibacter jiangsuensis</name>
    <dbReference type="NCBI Taxonomy" id="637577"/>
    <lineage>
        <taxon>Bacteria</taxon>
        <taxon>Pseudomonadati</taxon>
        <taxon>Pseudomonadota</taxon>
        <taxon>Gammaproteobacteria</taxon>
        <taxon>Lysobacterales</taxon>
        <taxon>Rhodanobacteraceae</taxon>
        <taxon>Luteibacter</taxon>
    </lineage>
</organism>
<feature type="transmembrane region" description="Helical" evidence="6">
    <location>
        <begin position="375"/>
        <end position="396"/>
    </location>
</feature>
<dbReference type="InterPro" id="IPR020846">
    <property type="entry name" value="MFS_dom"/>
</dbReference>
<evidence type="ECO:0000256" key="2">
    <source>
        <dbReference type="ARBA" id="ARBA00022448"/>
    </source>
</evidence>
<comment type="subcellular location">
    <subcellularLocation>
        <location evidence="1">Membrane</location>
        <topology evidence="1">Multi-pass membrane protein</topology>
    </subcellularLocation>
</comment>